<accession>A0ACD3ZKU4</accession>
<dbReference type="Proteomes" id="UP000830768">
    <property type="component" value="Chromosome 10"/>
</dbReference>
<organism evidence="1 2">
    <name type="scientific">Fusarium solani subsp. cucurbitae</name>
    <name type="common">Neocosmosporum cucurbitae</name>
    <dbReference type="NCBI Taxonomy" id="2747967"/>
    <lineage>
        <taxon>Eukaryota</taxon>
        <taxon>Fungi</taxon>
        <taxon>Dikarya</taxon>
        <taxon>Ascomycota</taxon>
        <taxon>Pezizomycotina</taxon>
        <taxon>Sordariomycetes</taxon>
        <taxon>Hypocreomycetidae</taxon>
        <taxon>Hypocreales</taxon>
        <taxon>Nectriaceae</taxon>
        <taxon>Fusarium</taxon>
        <taxon>Fusarium solani species complex</taxon>
    </lineage>
</organism>
<evidence type="ECO:0000313" key="1">
    <source>
        <dbReference type="EMBL" id="UPL00714.1"/>
    </source>
</evidence>
<reference evidence="1" key="1">
    <citation type="submission" date="2021-11" db="EMBL/GenBank/DDBJ databases">
        <title>Fusarium solani-melongenae Genome sequencing and assembly.</title>
        <authorList>
            <person name="Xie S."/>
            <person name="Huang L."/>
            <person name="Zhang X."/>
        </authorList>
    </citation>
    <scope>NUCLEOTIDE SEQUENCE</scope>
    <source>
        <strain evidence="1">CRI 24-3</strain>
    </source>
</reference>
<protein>
    <submittedName>
        <fullName evidence="1">Uncharacterized protein</fullName>
    </submittedName>
</protein>
<dbReference type="EMBL" id="CP090038">
    <property type="protein sequence ID" value="UPL00714.1"/>
    <property type="molecule type" value="Genomic_DNA"/>
</dbReference>
<proteinExistence type="predicted"/>
<sequence>MPPLPTIRLRVWHHSDLPPTPGDNFRLSDFLGSFDTGSWDVQPAGVLTKTCWDHTFVPLEVDIKYRPTSYYNLPEASTELRRFFRDTVVTRVGEFFKRASNTTAILAQMYPIGGEVEDTLKGMFLRVNFLQPLAIQSGIYVERDHRLLKHSMLEEGVIIAADISARALDPNHNLTSTDLNDLKAKSMSILSLLQGRQETPLPLAVVKAWNESLTSFTAVHLFSKKIKGCVNSLTSQQGGVSDHTLYTNLVLTRDAILSFSGYQRSSMVVIRHLQEAYKTRHTTSRELITGLATSVFGLALTVASIPGSPQVAFATASALTALMVGTVGLPRLLKCFRSDEDAHKFGDAIKDFQKNLQTAQFGLAILFCHQTLKIPFSWLADGNGTEILNDLGINISHLKNEEYSEKFALDSLDMLNQSYEGFEKLRDEIARQAGLTEYTEATMPSSTPGGNEDPMDLQQG</sequence>
<evidence type="ECO:0000313" key="2">
    <source>
        <dbReference type="Proteomes" id="UP000830768"/>
    </source>
</evidence>
<keyword evidence="2" id="KW-1185">Reference proteome</keyword>
<name>A0ACD3ZKU4_FUSSC</name>
<gene>
    <name evidence="1" type="ORF">LCI18_011648</name>
</gene>